<dbReference type="GO" id="GO:0030655">
    <property type="term" value="P:beta-lactam antibiotic catabolic process"/>
    <property type="evidence" value="ECO:0007669"/>
    <property type="project" value="InterPro"/>
</dbReference>
<dbReference type="GO" id="GO:0008800">
    <property type="term" value="F:beta-lactamase activity"/>
    <property type="evidence" value="ECO:0007669"/>
    <property type="project" value="InterPro"/>
</dbReference>
<sequence length="302" mass="31745">MTAQEVARRVDDALADAGCDGWWHAELLDGGGARVGSGSDTPVVLTSMYKVPLLVAACRQVDRGELDLRAKVTVTPSQCTPGPTGLSLFADEVTLSWRDLLRSMIAVSDNAAADVVLGRVGLPEVESALADLRLTATVVRGGARDAQDLAVADLGARDWEDAFHLLATDPNAQSGHAFDPSYVSASTPRELCLLLRAIWSDEAASAASCAFMRELLGQQVWRHRIASGFPFAEVSIAGKTGTIGAVRAEMAVVTVHGEPPIAVAVVARSVRAQPELPAVDAVIGTVARLAVNHLRAGLEPDL</sequence>
<dbReference type="AlphaFoldDB" id="A0A9X4RG71"/>
<keyword evidence="3" id="KW-1185">Reference proteome</keyword>
<dbReference type="RefSeq" id="WP_332520791.1">
    <property type="nucleotide sequence ID" value="NZ_JANRHA010000021.1"/>
</dbReference>
<comment type="caution">
    <text evidence="2">The sequence shown here is derived from an EMBL/GenBank/DDBJ whole genome shotgun (WGS) entry which is preliminary data.</text>
</comment>
<dbReference type="SUPFAM" id="SSF56601">
    <property type="entry name" value="beta-lactamase/transpeptidase-like"/>
    <property type="match status" value="1"/>
</dbReference>
<gene>
    <name evidence="2" type="ORF">NVS88_20975</name>
</gene>
<feature type="domain" description="Beta-lactamase class A catalytic" evidence="1">
    <location>
        <begin position="31"/>
        <end position="266"/>
    </location>
</feature>
<dbReference type="PANTHER" id="PTHR35333">
    <property type="entry name" value="BETA-LACTAMASE"/>
    <property type="match status" value="1"/>
</dbReference>
<accession>A0A9X4RG71</accession>
<dbReference type="InterPro" id="IPR045155">
    <property type="entry name" value="Beta-lactam_cat"/>
</dbReference>
<evidence type="ECO:0000313" key="2">
    <source>
        <dbReference type="EMBL" id="MDG3017032.1"/>
    </source>
</evidence>
<dbReference type="Pfam" id="PF13354">
    <property type="entry name" value="Beta-lactamase2"/>
    <property type="match status" value="1"/>
</dbReference>
<dbReference type="EMBL" id="JANRHA010000021">
    <property type="protein sequence ID" value="MDG3017032.1"/>
    <property type="molecule type" value="Genomic_DNA"/>
</dbReference>
<name>A0A9X4RG71_9ACTN</name>
<keyword evidence="2" id="KW-0378">Hydrolase</keyword>
<dbReference type="PANTHER" id="PTHR35333:SF3">
    <property type="entry name" value="BETA-LACTAMASE-TYPE TRANSPEPTIDASE FOLD CONTAINING PROTEIN"/>
    <property type="match status" value="1"/>
</dbReference>
<reference evidence="2" key="1">
    <citation type="submission" date="2022-08" db="EMBL/GenBank/DDBJ databases">
        <title>Genome analysis of Corynebacteriales strain.</title>
        <authorList>
            <person name="Lee S.D."/>
        </authorList>
    </citation>
    <scope>NUCLEOTIDE SEQUENCE</scope>
    <source>
        <strain evidence="2">D3-21</strain>
    </source>
</reference>
<organism evidence="2 3">
    <name type="scientific">Speluncibacter jeojiensis</name>
    <dbReference type="NCBI Taxonomy" id="2710754"/>
    <lineage>
        <taxon>Bacteria</taxon>
        <taxon>Bacillati</taxon>
        <taxon>Actinomycetota</taxon>
        <taxon>Actinomycetes</taxon>
        <taxon>Mycobacteriales</taxon>
        <taxon>Speluncibacteraceae</taxon>
        <taxon>Speluncibacter</taxon>
    </lineage>
</organism>
<protein>
    <submittedName>
        <fullName evidence="2">Class A beta-lactamase-related serine hydrolase</fullName>
    </submittedName>
</protein>
<dbReference type="Gene3D" id="3.40.710.10">
    <property type="entry name" value="DD-peptidase/beta-lactamase superfamily"/>
    <property type="match status" value="1"/>
</dbReference>
<dbReference type="InterPro" id="IPR000871">
    <property type="entry name" value="Beta-lactam_class-A"/>
</dbReference>
<dbReference type="InterPro" id="IPR012338">
    <property type="entry name" value="Beta-lactam/transpept-like"/>
</dbReference>
<dbReference type="GO" id="GO:0046677">
    <property type="term" value="P:response to antibiotic"/>
    <property type="evidence" value="ECO:0007669"/>
    <property type="project" value="InterPro"/>
</dbReference>
<proteinExistence type="predicted"/>
<evidence type="ECO:0000313" key="3">
    <source>
        <dbReference type="Proteomes" id="UP001152755"/>
    </source>
</evidence>
<dbReference type="Proteomes" id="UP001152755">
    <property type="component" value="Unassembled WGS sequence"/>
</dbReference>
<evidence type="ECO:0000259" key="1">
    <source>
        <dbReference type="Pfam" id="PF13354"/>
    </source>
</evidence>